<dbReference type="InterPro" id="IPR046342">
    <property type="entry name" value="CBS_dom_sf"/>
</dbReference>
<keyword evidence="6" id="KW-1185">Reference proteome</keyword>
<protein>
    <submittedName>
        <fullName evidence="5">CBS domain-containing protein</fullName>
    </submittedName>
</protein>
<feature type="domain" description="CBS" evidence="4">
    <location>
        <begin position="93"/>
        <end position="149"/>
    </location>
</feature>
<dbReference type="PROSITE" id="PS51371">
    <property type="entry name" value="CBS"/>
    <property type="match status" value="2"/>
</dbReference>
<dbReference type="PROSITE" id="PS50914">
    <property type="entry name" value="BON"/>
    <property type="match status" value="1"/>
</dbReference>
<evidence type="ECO:0000259" key="3">
    <source>
        <dbReference type="PROSITE" id="PS50914"/>
    </source>
</evidence>
<keyword evidence="1 2" id="KW-0129">CBS domain</keyword>
<sequence>MQAADVMTTNVITVTADSEVSEIASLLMEHGISAVPVIDADDKVLGIVSEGDLMRRVENDADEHKSWWLKLFGGGSNAVDYVKSHGRKANEIMTSNPLTITEDEPLHRIASLLEKRRIKRVPVVRDGKLVGIVSRSNLLRGFSVNRQPAGGTDDRDIRDAILKEVDENTGVMVDRLNVIVADGKVQLWGLVDSKEQRQAVQVAAENIDGVTEVENNLGFVPRGMGGY</sequence>
<name>A0A1H7V5D2_9GAMM</name>
<dbReference type="CDD" id="cd04586">
    <property type="entry name" value="CBS_pair_BON_assoc"/>
    <property type="match status" value="1"/>
</dbReference>
<evidence type="ECO:0000256" key="2">
    <source>
        <dbReference type="PROSITE-ProRule" id="PRU00703"/>
    </source>
</evidence>
<proteinExistence type="predicted"/>
<dbReference type="SUPFAM" id="SSF54631">
    <property type="entry name" value="CBS-domain pair"/>
    <property type="match status" value="1"/>
</dbReference>
<dbReference type="RefSeq" id="WP_089715301.1">
    <property type="nucleotide sequence ID" value="NZ_FOBC01000023.1"/>
</dbReference>
<dbReference type="OrthoDB" id="9790355at2"/>
<dbReference type="Proteomes" id="UP000198807">
    <property type="component" value="Unassembled WGS sequence"/>
</dbReference>
<dbReference type="Gene3D" id="3.10.580.10">
    <property type="entry name" value="CBS-domain"/>
    <property type="match status" value="1"/>
</dbReference>
<feature type="domain" description="BON" evidence="3">
    <location>
        <begin position="153"/>
        <end position="221"/>
    </location>
</feature>
<dbReference type="Pfam" id="PF00571">
    <property type="entry name" value="CBS"/>
    <property type="match status" value="2"/>
</dbReference>
<dbReference type="SMART" id="SM00116">
    <property type="entry name" value="CBS"/>
    <property type="match status" value="2"/>
</dbReference>
<dbReference type="PIRSF" id="PIRSF036990">
    <property type="entry name" value="UCP036990_CBS_BON"/>
    <property type="match status" value="1"/>
</dbReference>
<feature type="domain" description="CBS" evidence="4">
    <location>
        <begin position="7"/>
        <end position="63"/>
    </location>
</feature>
<dbReference type="InterPro" id="IPR017080">
    <property type="entry name" value="UCP036990_CBS_BON"/>
</dbReference>
<dbReference type="InterPro" id="IPR000644">
    <property type="entry name" value="CBS_dom"/>
</dbReference>
<evidence type="ECO:0000313" key="5">
    <source>
        <dbReference type="EMBL" id="SEM03917.1"/>
    </source>
</evidence>
<evidence type="ECO:0000256" key="1">
    <source>
        <dbReference type="ARBA" id="ARBA00023122"/>
    </source>
</evidence>
<accession>A0A1H7V5D2</accession>
<evidence type="ECO:0000259" key="4">
    <source>
        <dbReference type="PROSITE" id="PS51371"/>
    </source>
</evidence>
<dbReference type="PANTHER" id="PTHR43080">
    <property type="entry name" value="CBS DOMAIN-CONTAINING PROTEIN CBSX3, MITOCHONDRIAL"/>
    <property type="match status" value="1"/>
</dbReference>
<dbReference type="InterPro" id="IPR007055">
    <property type="entry name" value="BON_dom"/>
</dbReference>
<dbReference type="STRING" id="650850.SAMN04488129_1235"/>
<dbReference type="Gene3D" id="3.30.1340.30">
    <property type="match status" value="1"/>
</dbReference>
<dbReference type="EMBL" id="FOBC01000023">
    <property type="protein sequence ID" value="SEM03917.1"/>
    <property type="molecule type" value="Genomic_DNA"/>
</dbReference>
<dbReference type="Pfam" id="PF04972">
    <property type="entry name" value="BON"/>
    <property type="match status" value="1"/>
</dbReference>
<evidence type="ECO:0000313" key="6">
    <source>
        <dbReference type="Proteomes" id="UP000198807"/>
    </source>
</evidence>
<dbReference type="AlphaFoldDB" id="A0A1H7V5D2"/>
<reference evidence="6" key="1">
    <citation type="submission" date="2016-10" db="EMBL/GenBank/DDBJ databases">
        <authorList>
            <person name="Varghese N."/>
            <person name="Submissions S."/>
        </authorList>
    </citation>
    <scope>NUCLEOTIDE SEQUENCE [LARGE SCALE GENOMIC DNA]</scope>
    <source>
        <strain evidence="6">CGMCC 1.9150</strain>
    </source>
</reference>
<organism evidence="5 6">
    <name type="scientific">Halomonas daqiaonensis</name>
    <dbReference type="NCBI Taxonomy" id="650850"/>
    <lineage>
        <taxon>Bacteria</taxon>
        <taxon>Pseudomonadati</taxon>
        <taxon>Pseudomonadota</taxon>
        <taxon>Gammaproteobacteria</taxon>
        <taxon>Oceanospirillales</taxon>
        <taxon>Halomonadaceae</taxon>
        <taxon>Halomonas</taxon>
    </lineage>
</organism>
<gene>
    <name evidence="5" type="ORF">SAMN04488129_1235</name>
</gene>
<dbReference type="InterPro" id="IPR051257">
    <property type="entry name" value="Diverse_CBS-Domain"/>
</dbReference>
<dbReference type="PANTHER" id="PTHR43080:SF26">
    <property type="entry name" value="REGULATORY PROTEIN"/>
    <property type="match status" value="1"/>
</dbReference>